<keyword evidence="3" id="KW-1185">Reference proteome</keyword>
<gene>
    <name evidence="2" type="ORF">I5M32_12635</name>
</gene>
<evidence type="ECO:0000313" key="2">
    <source>
        <dbReference type="EMBL" id="MBK0383808.1"/>
    </source>
</evidence>
<dbReference type="Proteomes" id="UP000660024">
    <property type="component" value="Unassembled WGS sequence"/>
</dbReference>
<proteinExistence type="predicted"/>
<dbReference type="Pfam" id="PF00884">
    <property type="entry name" value="Sulfatase"/>
    <property type="match status" value="1"/>
</dbReference>
<protein>
    <submittedName>
        <fullName evidence="2">Sulfatase</fullName>
    </submittedName>
</protein>
<dbReference type="SUPFAM" id="SSF53649">
    <property type="entry name" value="Alkaline phosphatase-like"/>
    <property type="match status" value="1"/>
</dbReference>
<dbReference type="InterPro" id="IPR017850">
    <property type="entry name" value="Alkaline_phosphatase_core_sf"/>
</dbReference>
<evidence type="ECO:0000313" key="3">
    <source>
        <dbReference type="Proteomes" id="UP000660024"/>
    </source>
</evidence>
<dbReference type="CDD" id="cd16031">
    <property type="entry name" value="G6S_like"/>
    <property type="match status" value="1"/>
</dbReference>
<evidence type="ECO:0000259" key="1">
    <source>
        <dbReference type="Pfam" id="PF00884"/>
    </source>
</evidence>
<feature type="domain" description="Sulfatase N-terminal" evidence="1">
    <location>
        <begin position="36"/>
        <end position="370"/>
    </location>
</feature>
<dbReference type="RefSeq" id="WP_200586954.1">
    <property type="nucleotide sequence ID" value="NZ_JAEHFY010000018.1"/>
</dbReference>
<dbReference type="InterPro" id="IPR000917">
    <property type="entry name" value="Sulfatase_N"/>
</dbReference>
<comment type="caution">
    <text evidence="2">The sequence shown here is derived from an EMBL/GenBank/DDBJ whole genome shotgun (WGS) entry which is preliminary data.</text>
</comment>
<dbReference type="Gene3D" id="3.40.720.10">
    <property type="entry name" value="Alkaline Phosphatase, subunit A"/>
    <property type="match status" value="1"/>
</dbReference>
<reference evidence="2 3" key="1">
    <citation type="submission" date="2020-12" db="EMBL/GenBank/DDBJ databases">
        <title>Bacterial novel species Pedobacter sp. SD-b isolated from soil.</title>
        <authorList>
            <person name="Jung H.-Y."/>
        </authorList>
    </citation>
    <scope>NUCLEOTIDE SEQUENCE [LARGE SCALE GENOMIC DNA]</scope>
    <source>
        <strain evidence="2 3">SD-b</strain>
    </source>
</reference>
<accession>A0ABS1BLP0</accession>
<dbReference type="EMBL" id="JAEHFY010000018">
    <property type="protein sequence ID" value="MBK0383808.1"/>
    <property type="molecule type" value="Genomic_DNA"/>
</dbReference>
<sequence>MKKSHFCILASMVISSLIPFKGFSQQAIAKKEKNQPNIIFLLTDDQRWDAMGAMGNSIIQTPNMDKLANDGVLFQNAYVTTSICCVSRASILTGQYESKHHINDFNTDLSPEALANSYPVLLKNAGYNTGFIGKFGVGTHPPLQLFDFFVNSEAGEKTQPDYVIKGKNGKLIHDTDTLSNAIQDFLSTYGKDQKPFCLSVSFKAPHEQDGNPPTYVIQPKYKDYYKDVTIPIPVTAEPKYWKQFPPFFQTDTNFGRARWKGLFGTPDLYQENVKNYYRLITGVDDAIGKMREKLKKLGIADNTVIILMGDNGMFLGEHGMEGKWWGYEESVRVPLLIYNPNTPDKIKQYKAQQIALNIDIAPTILAMAGIKAPDQMQGVDLFSMLENKIPQRKDFFYQYYFLGGLKLPRQEGVVTSRFKYMNYIENDYEELFDIQFDPHETTNLAKESKYKLELQKLRNRYKELKELHGVPKKEYMDSKKVF</sequence>
<organism evidence="2 3">
    <name type="scientific">Pedobacter segetis</name>
    <dbReference type="NCBI Taxonomy" id="2793069"/>
    <lineage>
        <taxon>Bacteria</taxon>
        <taxon>Pseudomonadati</taxon>
        <taxon>Bacteroidota</taxon>
        <taxon>Sphingobacteriia</taxon>
        <taxon>Sphingobacteriales</taxon>
        <taxon>Sphingobacteriaceae</taxon>
        <taxon>Pedobacter</taxon>
    </lineage>
</organism>
<name>A0ABS1BLP0_9SPHI</name>
<dbReference type="PANTHER" id="PTHR43108:SF6">
    <property type="entry name" value="N-SULPHOGLUCOSAMINE SULPHOHYDROLASE"/>
    <property type="match status" value="1"/>
</dbReference>
<dbReference type="PANTHER" id="PTHR43108">
    <property type="entry name" value="N-ACETYLGLUCOSAMINE-6-SULFATASE FAMILY MEMBER"/>
    <property type="match status" value="1"/>
</dbReference>